<feature type="signal peptide" evidence="2">
    <location>
        <begin position="1"/>
        <end position="18"/>
    </location>
</feature>
<evidence type="ECO:0000256" key="2">
    <source>
        <dbReference type="SAM" id="SignalP"/>
    </source>
</evidence>
<evidence type="ECO:0000313" key="3">
    <source>
        <dbReference type="EMBL" id="SDF51251.1"/>
    </source>
</evidence>
<sequence>MKKQICNLVFILAMATFAASCGKDGAVGPQGDKGEQGVKGTTGDTGVAGPKGATGNANVKIDTFTVKNEAWLYNSTYYVATAPNTSSGYFSRYYDRANTLLTQSFLNDNGIVMVYYQSTPGFYKDQWLPLPYSFYNGIGKYALNFAYQTDVGKVRLHFFFSNAATTSPQLNTYNIPTLRFKVVALTGTIVTGMKKSNINLNSYTDVSNYLNLKQ</sequence>
<gene>
    <name evidence="3" type="ORF">SAMN05216464_11957</name>
</gene>
<protein>
    <recommendedName>
        <fullName evidence="5">Collagen triple helix repeat-containing protein</fullName>
    </recommendedName>
</protein>
<keyword evidence="4" id="KW-1185">Reference proteome</keyword>
<dbReference type="EMBL" id="FNAI01000019">
    <property type="protein sequence ID" value="SDF51251.1"/>
    <property type="molecule type" value="Genomic_DNA"/>
</dbReference>
<dbReference type="AlphaFoldDB" id="A0A1G7LPC9"/>
<feature type="chain" id="PRO_5011701117" description="Collagen triple helix repeat-containing protein" evidence="2">
    <location>
        <begin position="19"/>
        <end position="214"/>
    </location>
</feature>
<dbReference type="OrthoDB" id="8457242at2"/>
<evidence type="ECO:0000313" key="4">
    <source>
        <dbReference type="Proteomes" id="UP000199072"/>
    </source>
</evidence>
<proteinExistence type="predicted"/>
<evidence type="ECO:0008006" key="5">
    <source>
        <dbReference type="Google" id="ProtNLM"/>
    </source>
</evidence>
<dbReference type="PROSITE" id="PS51257">
    <property type="entry name" value="PROKAR_LIPOPROTEIN"/>
    <property type="match status" value="1"/>
</dbReference>
<evidence type="ECO:0000256" key="1">
    <source>
        <dbReference type="SAM" id="MobiDB-lite"/>
    </source>
</evidence>
<reference evidence="3 4" key="1">
    <citation type="submission" date="2016-10" db="EMBL/GenBank/DDBJ databases">
        <authorList>
            <person name="de Groot N.N."/>
        </authorList>
    </citation>
    <scope>NUCLEOTIDE SEQUENCE [LARGE SCALE GENOMIC DNA]</scope>
    <source>
        <strain evidence="3 4">47C3B</strain>
    </source>
</reference>
<accession>A0A1G7LPC9</accession>
<dbReference type="RefSeq" id="WP_091155937.1">
    <property type="nucleotide sequence ID" value="NZ_FNAI01000019.1"/>
</dbReference>
<feature type="region of interest" description="Disordered" evidence="1">
    <location>
        <begin position="29"/>
        <end position="49"/>
    </location>
</feature>
<dbReference type="STRING" id="1391627.SAMN05216464_11957"/>
<dbReference type="Proteomes" id="UP000199072">
    <property type="component" value="Unassembled WGS sequence"/>
</dbReference>
<dbReference type="Gene3D" id="1.20.5.320">
    <property type="entry name" value="6-Phosphogluconate Dehydrogenase, domain 3"/>
    <property type="match status" value="1"/>
</dbReference>
<name>A0A1G7LPC9_9SPHI</name>
<organism evidence="3 4">
    <name type="scientific">Mucilaginibacter pineti</name>
    <dbReference type="NCBI Taxonomy" id="1391627"/>
    <lineage>
        <taxon>Bacteria</taxon>
        <taxon>Pseudomonadati</taxon>
        <taxon>Bacteroidota</taxon>
        <taxon>Sphingobacteriia</taxon>
        <taxon>Sphingobacteriales</taxon>
        <taxon>Sphingobacteriaceae</taxon>
        <taxon>Mucilaginibacter</taxon>
    </lineage>
</organism>
<keyword evidence="2" id="KW-0732">Signal</keyword>